<feature type="transmembrane region" description="Helical" evidence="1">
    <location>
        <begin position="53"/>
        <end position="70"/>
    </location>
</feature>
<dbReference type="Proteomes" id="UP001279734">
    <property type="component" value="Unassembled WGS sequence"/>
</dbReference>
<protein>
    <submittedName>
        <fullName evidence="2">Uncharacterized protein</fullName>
    </submittedName>
</protein>
<keyword evidence="3" id="KW-1185">Reference proteome</keyword>
<accession>A0AAD3T4F3</accession>
<keyword evidence="1" id="KW-0812">Transmembrane</keyword>
<reference evidence="2" key="1">
    <citation type="submission" date="2023-05" db="EMBL/GenBank/DDBJ databases">
        <title>Nepenthes gracilis genome sequencing.</title>
        <authorList>
            <person name="Fukushima K."/>
        </authorList>
    </citation>
    <scope>NUCLEOTIDE SEQUENCE</scope>
    <source>
        <strain evidence="2">SING2019-196</strain>
    </source>
</reference>
<keyword evidence="1" id="KW-0472">Membrane</keyword>
<organism evidence="2 3">
    <name type="scientific">Nepenthes gracilis</name>
    <name type="common">Slender pitcher plant</name>
    <dbReference type="NCBI Taxonomy" id="150966"/>
    <lineage>
        <taxon>Eukaryota</taxon>
        <taxon>Viridiplantae</taxon>
        <taxon>Streptophyta</taxon>
        <taxon>Embryophyta</taxon>
        <taxon>Tracheophyta</taxon>
        <taxon>Spermatophyta</taxon>
        <taxon>Magnoliopsida</taxon>
        <taxon>eudicotyledons</taxon>
        <taxon>Gunneridae</taxon>
        <taxon>Pentapetalae</taxon>
        <taxon>Caryophyllales</taxon>
        <taxon>Nepenthaceae</taxon>
        <taxon>Nepenthes</taxon>
    </lineage>
</organism>
<dbReference type="EMBL" id="BSYO01000023">
    <property type="protein sequence ID" value="GMH21681.1"/>
    <property type="molecule type" value="Genomic_DNA"/>
</dbReference>
<comment type="caution">
    <text evidence="2">The sequence shown here is derived from an EMBL/GenBank/DDBJ whole genome shotgun (WGS) entry which is preliminary data.</text>
</comment>
<evidence type="ECO:0000313" key="3">
    <source>
        <dbReference type="Proteomes" id="UP001279734"/>
    </source>
</evidence>
<proteinExistence type="predicted"/>
<gene>
    <name evidence="2" type="ORF">Nepgr_023523</name>
</gene>
<evidence type="ECO:0000256" key="1">
    <source>
        <dbReference type="SAM" id="Phobius"/>
    </source>
</evidence>
<name>A0AAD3T4F3_NEPGR</name>
<sequence length="160" mass="17613">MAPNAVRHGRPSITLYTESMSTTRKLVVNATVRNQYGYNKGIRMGKIICAKSLSLKLITLSAVCCFFLPVCCSLSSTGFLADRVVIMLTTPIATRFYIGEGSGPSPRSARALTRALNESSEMALLISSSISRWRVLSHLWSVREIDKNRNTLSDFLPPPS</sequence>
<evidence type="ECO:0000313" key="2">
    <source>
        <dbReference type="EMBL" id="GMH21681.1"/>
    </source>
</evidence>
<keyword evidence="1" id="KW-1133">Transmembrane helix</keyword>
<dbReference type="AlphaFoldDB" id="A0AAD3T4F3"/>